<dbReference type="Pfam" id="PF13638">
    <property type="entry name" value="PIN_4"/>
    <property type="match status" value="1"/>
</dbReference>
<evidence type="ECO:0000313" key="5">
    <source>
        <dbReference type="Proteomes" id="UP001607302"/>
    </source>
</evidence>
<dbReference type="PROSITE" id="PS50020">
    <property type="entry name" value="WW_DOMAIN_2"/>
    <property type="match status" value="1"/>
</dbReference>
<feature type="compositionally biased region" description="Basic residues" evidence="2">
    <location>
        <begin position="83"/>
        <end position="93"/>
    </location>
</feature>
<dbReference type="EMBL" id="JAUDFV010000130">
    <property type="protein sequence ID" value="KAL2729591.1"/>
    <property type="molecule type" value="Genomic_DNA"/>
</dbReference>
<dbReference type="InterPro" id="IPR052626">
    <property type="entry name" value="SWT1_Regulator"/>
</dbReference>
<dbReference type="InterPro" id="IPR036020">
    <property type="entry name" value="WW_dom_sf"/>
</dbReference>
<gene>
    <name evidence="4" type="ORF">V1478_005881</name>
</gene>
<evidence type="ECO:0000313" key="4">
    <source>
        <dbReference type="EMBL" id="KAL2729591.1"/>
    </source>
</evidence>
<accession>A0ABD2BA38</accession>
<dbReference type="Gene3D" id="3.40.50.1010">
    <property type="entry name" value="5'-nuclease"/>
    <property type="match status" value="1"/>
</dbReference>
<dbReference type="SMART" id="SM00670">
    <property type="entry name" value="PINc"/>
    <property type="match status" value="1"/>
</dbReference>
<dbReference type="Proteomes" id="UP001607302">
    <property type="component" value="Unassembled WGS sequence"/>
</dbReference>
<dbReference type="CDD" id="cd00201">
    <property type="entry name" value="WW"/>
    <property type="match status" value="1"/>
</dbReference>
<dbReference type="InterPro" id="IPR029060">
    <property type="entry name" value="PIN-like_dom_sf"/>
</dbReference>
<dbReference type="PANTHER" id="PTHR16161">
    <property type="entry name" value="TRANSCRIPTIONAL PROTEIN SWT1"/>
    <property type="match status" value="1"/>
</dbReference>
<comment type="caution">
    <text evidence="4">The sequence shown here is derived from an EMBL/GenBank/DDBJ whole genome shotgun (WGS) entry which is preliminary data.</text>
</comment>
<sequence length="934" mass="108154">MKKHKLPKNWVVVSSKSHPDRVYYFNIRTSESSWKEPTTDGTKKASLNDVQKQKKRKTSEVSSNESRATSDIEEDNNNEGIVRRKLVAKRHSKSVKEFDTLQMAEIKKKMQQKKIKSPSKSNSSTNSCKQVNSSTESYKSEEDSKPQIMTPQMRVIYEKIQRKNMNKKVFKQPQSLQDVKDVKDTEVVENVKHRIKVDKRRKSKREGVAKSSSSNQDTSTCSSSHEDNSIKNDIRSPSITDIIETKSEKSIVTKNILQKKNNFQYKSKEKITENKEYNSNVNKKGGSIILKRNLAKDRMDKLRKTLNLQMKDQKSNDKSSQSSDGSLLAIIKDNEIPDIYKTSDMRYKNLRNRLLRNKVISHEDQLLAPVKSNMQNQFLNISGENLANKSNDSSLCEEMDWEPMEDEKITFEVQAARIQLCVENAKNETLSMEGNILQFPSLPIQEEKKNLYIVVDTNVFLSNLDAIVKAMVTEFAKYDKPIVVVPWTVIRELDYLKDDKFETKSVHLRGKARKAINFLNDHFSAKHPRIVGQTLEDVRNNKEKFAIECPDDEILQACLQIRNARRTVALLSYDKNLCNKAMIYDIVALGRDDPLEKIDYVFATNNKNLSFHDIYFQKKQGEGSQILSAFQEELRYSNELFEEVQSTIKELLSVIVSKEMKNLFGETWEKYTIVRPPWTVLCVLKCAIKHWIAAISEAFDKQAEHLLKELLEIIRTMPKGGRRLKDVAHLLEKCSDLIQMINVDKYFDLMNRASSTIEDIKKRCQNYENEIREKKIQEEIGTENDIVERKRRAENAFNYFNHIYSYARDIGGMAASIVNMPCTFCYEMLHPEPSVEYVKKIQPEIAQNVNHLLHILSKALEEMKDTSVDHKTLIDLYHILTNFLPEETTTITTDLSPLDVFCCLKEKEDVLKMGIRQLQELCTHFCRLASYRCI</sequence>
<feature type="compositionally biased region" description="Polar residues" evidence="2">
    <location>
        <begin position="60"/>
        <end position="69"/>
    </location>
</feature>
<evidence type="ECO:0000256" key="2">
    <source>
        <dbReference type="SAM" id="MobiDB-lite"/>
    </source>
</evidence>
<keyword evidence="1" id="KW-0175">Coiled coil</keyword>
<reference evidence="4 5" key="1">
    <citation type="journal article" date="2024" name="Ann. Entomol. Soc. Am.">
        <title>Genomic analyses of the southern and eastern yellowjacket wasps (Hymenoptera: Vespidae) reveal evolutionary signatures of social life.</title>
        <authorList>
            <person name="Catto M.A."/>
            <person name="Caine P.B."/>
            <person name="Orr S.E."/>
            <person name="Hunt B.G."/>
            <person name="Goodisman M.A.D."/>
        </authorList>
    </citation>
    <scope>NUCLEOTIDE SEQUENCE [LARGE SCALE GENOMIC DNA]</scope>
    <source>
        <strain evidence="4">233</strain>
        <tissue evidence="4">Head and thorax</tissue>
    </source>
</reference>
<proteinExistence type="predicted"/>
<dbReference type="AlphaFoldDB" id="A0ABD2BA38"/>
<dbReference type="SUPFAM" id="SSF51045">
    <property type="entry name" value="WW domain"/>
    <property type="match status" value="1"/>
</dbReference>
<feature type="region of interest" description="Disordered" evidence="2">
    <location>
        <begin position="33"/>
        <end position="150"/>
    </location>
</feature>
<dbReference type="InterPro" id="IPR002716">
    <property type="entry name" value="PIN_dom"/>
</dbReference>
<feature type="compositionally biased region" description="Basic and acidic residues" evidence="2">
    <location>
        <begin position="224"/>
        <end position="233"/>
    </location>
</feature>
<evidence type="ECO:0000256" key="1">
    <source>
        <dbReference type="SAM" id="Coils"/>
    </source>
</evidence>
<organism evidence="4 5">
    <name type="scientific">Vespula squamosa</name>
    <name type="common">Southern yellow jacket</name>
    <name type="synonym">Wasp</name>
    <dbReference type="NCBI Taxonomy" id="30214"/>
    <lineage>
        <taxon>Eukaryota</taxon>
        <taxon>Metazoa</taxon>
        <taxon>Ecdysozoa</taxon>
        <taxon>Arthropoda</taxon>
        <taxon>Hexapoda</taxon>
        <taxon>Insecta</taxon>
        <taxon>Pterygota</taxon>
        <taxon>Neoptera</taxon>
        <taxon>Endopterygota</taxon>
        <taxon>Hymenoptera</taxon>
        <taxon>Apocrita</taxon>
        <taxon>Aculeata</taxon>
        <taxon>Vespoidea</taxon>
        <taxon>Vespidae</taxon>
        <taxon>Vespinae</taxon>
        <taxon>Vespula</taxon>
    </lineage>
</organism>
<dbReference type="PANTHER" id="PTHR16161:SF0">
    <property type="entry name" value="TRANSCRIPTIONAL PROTEIN SWT1"/>
    <property type="match status" value="1"/>
</dbReference>
<dbReference type="InterPro" id="IPR001202">
    <property type="entry name" value="WW_dom"/>
</dbReference>
<dbReference type="Gene3D" id="2.20.70.10">
    <property type="match status" value="1"/>
</dbReference>
<protein>
    <submittedName>
        <fullName evidence="4">Transcriptional protein SWT1-like isoform X2</fullName>
    </submittedName>
</protein>
<keyword evidence="5" id="KW-1185">Reference proteome</keyword>
<feature type="compositionally biased region" description="Basic and acidic residues" evidence="2">
    <location>
        <begin position="33"/>
        <end position="43"/>
    </location>
</feature>
<feature type="coiled-coil region" evidence="1">
    <location>
        <begin position="750"/>
        <end position="777"/>
    </location>
</feature>
<evidence type="ECO:0000259" key="3">
    <source>
        <dbReference type="PROSITE" id="PS50020"/>
    </source>
</evidence>
<feature type="compositionally biased region" description="Low complexity" evidence="2">
    <location>
        <begin position="118"/>
        <end position="130"/>
    </location>
</feature>
<name>A0ABD2BA38_VESSQ</name>
<feature type="domain" description="WW" evidence="3">
    <location>
        <begin position="4"/>
        <end position="39"/>
    </location>
</feature>
<feature type="compositionally biased region" description="Low complexity" evidence="2">
    <location>
        <begin position="211"/>
        <end position="223"/>
    </location>
</feature>
<dbReference type="CDD" id="cd18727">
    <property type="entry name" value="PIN_Swt1-like"/>
    <property type="match status" value="1"/>
</dbReference>
<feature type="region of interest" description="Disordered" evidence="2">
    <location>
        <begin position="196"/>
        <end position="233"/>
    </location>
</feature>
<dbReference type="SUPFAM" id="SSF88723">
    <property type="entry name" value="PIN domain-like"/>
    <property type="match status" value="1"/>
</dbReference>